<dbReference type="EMBL" id="JBHUOZ010000001">
    <property type="protein sequence ID" value="MFD2919661.1"/>
    <property type="molecule type" value="Genomic_DNA"/>
</dbReference>
<evidence type="ECO:0000313" key="2">
    <source>
        <dbReference type="EMBL" id="MFD2919661.1"/>
    </source>
</evidence>
<dbReference type="Proteomes" id="UP001597511">
    <property type="component" value="Unassembled WGS sequence"/>
</dbReference>
<protein>
    <submittedName>
        <fullName evidence="2">DUF2911 domain-containing protein</fullName>
    </submittedName>
</protein>
<reference evidence="3" key="1">
    <citation type="journal article" date="2019" name="Int. J. Syst. Evol. Microbiol.">
        <title>The Global Catalogue of Microorganisms (GCM) 10K type strain sequencing project: providing services to taxonomists for standard genome sequencing and annotation.</title>
        <authorList>
            <consortium name="The Broad Institute Genomics Platform"/>
            <consortium name="The Broad Institute Genome Sequencing Center for Infectious Disease"/>
            <person name="Wu L."/>
            <person name="Ma J."/>
        </authorList>
    </citation>
    <scope>NUCLEOTIDE SEQUENCE [LARGE SCALE GENOMIC DNA]</scope>
    <source>
        <strain evidence="3">KCTC 23299</strain>
    </source>
</reference>
<feature type="chain" id="PRO_5046126753" evidence="1">
    <location>
        <begin position="20"/>
        <end position="173"/>
    </location>
</feature>
<dbReference type="InterPro" id="IPR021314">
    <property type="entry name" value="DUF2911"/>
</dbReference>
<keyword evidence="3" id="KW-1185">Reference proteome</keyword>
<evidence type="ECO:0000313" key="3">
    <source>
        <dbReference type="Proteomes" id="UP001597511"/>
    </source>
</evidence>
<dbReference type="RefSeq" id="WP_386097068.1">
    <property type="nucleotide sequence ID" value="NZ_JBHUOZ010000001.1"/>
</dbReference>
<sequence length="173" mass="19290">MKSVFFMALAMCTMLVSQAQNEDKSKRKSPPAVAKATIASGATVTIDYSQPSVKGRVIGESLEPKKGEVWRAGANESTIFEVDKDVTINGKKLPAGKYSFFTLDNGDNWTLIFNKVWKDWGAYKYKESEDALRVTVQPDRKHKPFTETLTYKVEKNGAVSLLWGDLKVGFTVK</sequence>
<accession>A0ABW6A446</accession>
<proteinExistence type="predicted"/>
<feature type="signal peptide" evidence="1">
    <location>
        <begin position="1"/>
        <end position="19"/>
    </location>
</feature>
<keyword evidence="1" id="KW-0732">Signal</keyword>
<gene>
    <name evidence="2" type="ORF">ACFS6H_08090</name>
</gene>
<comment type="caution">
    <text evidence="2">The sequence shown here is derived from an EMBL/GenBank/DDBJ whole genome shotgun (WGS) entry which is preliminary data.</text>
</comment>
<name>A0ABW6A446_9BACT</name>
<organism evidence="2 3">
    <name type="scientific">Terrimonas rubra</name>
    <dbReference type="NCBI Taxonomy" id="1035890"/>
    <lineage>
        <taxon>Bacteria</taxon>
        <taxon>Pseudomonadati</taxon>
        <taxon>Bacteroidota</taxon>
        <taxon>Chitinophagia</taxon>
        <taxon>Chitinophagales</taxon>
        <taxon>Chitinophagaceae</taxon>
        <taxon>Terrimonas</taxon>
    </lineage>
</organism>
<dbReference type="Pfam" id="PF11138">
    <property type="entry name" value="DUF2911"/>
    <property type="match status" value="1"/>
</dbReference>
<evidence type="ECO:0000256" key="1">
    <source>
        <dbReference type="SAM" id="SignalP"/>
    </source>
</evidence>